<keyword evidence="6" id="KW-0597">Phosphoprotein</keyword>
<dbReference type="SUPFAM" id="SSF52172">
    <property type="entry name" value="CheY-like"/>
    <property type="match status" value="1"/>
</dbReference>
<evidence type="ECO:0000256" key="8">
    <source>
        <dbReference type="SAM" id="MobiDB-lite"/>
    </source>
</evidence>
<keyword evidence="4" id="KW-0090">Biological rhythms</keyword>
<evidence type="ECO:0000256" key="4">
    <source>
        <dbReference type="ARBA" id="ARBA00023108"/>
    </source>
</evidence>
<gene>
    <name evidence="11" type="ORF">KP509_04G094100</name>
</gene>
<comment type="subcellular location">
    <subcellularLocation>
        <location evidence="1 7">Nucleus</location>
    </subcellularLocation>
</comment>
<dbReference type="PROSITE" id="PS50110">
    <property type="entry name" value="RESPONSE_REGULATORY"/>
    <property type="match status" value="1"/>
</dbReference>
<dbReference type="Pfam" id="PF00072">
    <property type="entry name" value="Response_reg"/>
    <property type="match status" value="1"/>
</dbReference>
<feature type="region of interest" description="Disordered" evidence="8">
    <location>
        <begin position="651"/>
        <end position="679"/>
    </location>
</feature>
<name>A0A8T2UZA8_CERRI</name>
<dbReference type="Proteomes" id="UP000825935">
    <property type="component" value="Chromosome 4"/>
</dbReference>
<dbReference type="InterPro" id="IPR010402">
    <property type="entry name" value="CCT_domain"/>
</dbReference>
<keyword evidence="5 7" id="KW-0539">Nucleus</keyword>
<comment type="caution">
    <text evidence="11">The sequence shown here is derived from an EMBL/GenBank/DDBJ whole genome shotgun (WGS) entry which is preliminary data.</text>
</comment>
<evidence type="ECO:0000259" key="9">
    <source>
        <dbReference type="PROSITE" id="PS50110"/>
    </source>
</evidence>
<protein>
    <submittedName>
        <fullName evidence="11">Uncharacterized protein</fullName>
    </submittedName>
</protein>
<dbReference type="PANTHER" id="PTHR43874:SF125">
    <property type="entry name" value="TWO-COMPONENT RESPONSE REGULATOR-LIKE APRR7"/>
    <property type="match status" value="1"/>
</dbReference>
<dbReference type="GO" id="GO:0009736">
    <property type="term" value="P:cytokinin-activated signaling pathway"/>
    <property type="evidence" value="ECO:0007669"/>
    <property type="project" value="InterPro"/>
</dbReference>
<dbReference type="PANTHER" id="PTHR43874">
    <property type="entry name" value="TWO-COMPONENT RESPONSE REGULATOR"/>
    <property type="match status" value="1"/>
</dbReference>
<evidence type="ECO:0000259" key="10">
    <source>
        <dbReference type="PROSITE" id="PS51017"/>
    </source>
</evidence>
<dbReference type="EMBL" id="CM035409">
    <property type="protein sequence ID" value="KAH7440160.1"/>
    <property type="molecule type" value="Genomic_DNA"/>
</dbReference>
<dbReference type="GO" id="GO:0048511">
    <property type="term" value="P:rhythmic process"/>
    <property type="evidence" value="ECO:0007669"/>
    <property type="project" value="UniProtKB-KW"/>
</dbReference>
<feature type="compositionally biased region" description="Polar residues" evidence="8">
    <location>
        <begin position="177"/>
        <end position="193"/>
    </location>
</feature>
<dbReference type="InterPro" id="IPR001789">
    <property type="entry name" value="Sig_transdc_resp-reg_receiver"/>
</dbReference>
<dbReference type="InterPro" id="IPR045279">
    <property type="entry name" value="ARR-like"/>
</dbReference>
<reference evidence="11" key="1">
    <citation type="submission" date="2021-08" db="EMBL/GenBank/DDBJ databases">
        <title>WGS assembly of Ceratopteris richardii.</title>
        <authorList>
            <person name="Marchant D.B."/>
            <person name="Chen G."/>
            <person name="Jenkins J."/>
            <person name="Shu S."/>
            <person name="Leebens-Mack J."/>
            <person name="Grimwood J."/>
            <person name="Schmutz J."/>
            <person name="Soltis P."/>
            <person name="Soltis D."/>
            <person name="Chen Z.-H."/>
        </authorList>
    </citation>
    <scope>NUCLEOTIDE SEQUENCE</scope>
    <source>
        <strain evidence="11">Whitten #5841</strain>
        <tissue evidence="11">Leaf</tissue>
    </source>
</reference>
<accession>A0A8T2UZA8</accession>
<feature type="modified residue" description="4-aspartylphosphate" evidence="6">
    <location>
        <position position="86"/>
    </location>
</feature>
<dbReference type="InterPro" id="IPR011006">
    <property type="entry name" value="CheY-like_superfamily"/>
</dbReference>
<feature type="domain" description="CCT" evidence="10">
    <location>
        <begin position="624"/>
        <end position="666"/>
    </location>
</feature>
<evidence type="ECO:0000313" key="11">
    <source>
        <dbReference type="EMBL" id="KAH7440160.1"/>
    </source>
</evidence>
<feature type="compositionally biased region" description="Low complexity" evidence="8">
    <location>
        <begin position="548"/>
        <end position="560"/>
    </location>
</feature>
<feature type="region of interest" description="Disordered" evidence="8">
    <location>
        <begin position="517"/>
        <end position="560"/>
    </location>
</feature>
<organism evidence="11 12">
    <name type="scientific">Ceratopteris richardii</name>
    <name type="common">Triangle waterfern</name>
    <dbReference type="NCBI Taxonomy" id="49495"/>
    <lineage>
        <taxon>Eukaryota</taxon>
        <taxon>Viridiplantae</taxon>
        <taxon>Streptophyta</taxon>
        <taxon>Embryophyta</taxon>
        <taxon>Tracheophyta</taxon>
        <taxon>Polypodiopsida</taxon>
        <taxon>Polypodiidae</taxon>
        <taxon>Polypodiales</taxon>
        <taxon>Pteridineae</taxon>
        <taxon>Pteridaceae</taxon>
        <taxon>Parkerioideae</taxon>
        <taxon>Ceratopteris</taxon>
    </lineage>
</organism>
<dbReference type="GO" id="GO:0000160">
    <property type="term" value="P:phosphorelay signal transduction system"/>
    <property type="evidence" value="ECO:0007669"/>
    <property type="project" value="UniProtKB-KW"/>
</dbReference>
<evidence type="ECO:0000256" key="2">
    <source>
        <dbReference type="ARBA" id="ARBA00010330"/>
    </source>
</evidence>
<dbReference type="Gene3D" id="3.40.50.2300">
    <property type="match status" value="1"/>
</dbReference>
<keyword evidence="3" id="KW-0902">Two-component regulatory system</keyword>
<comment type="similarity">
    <text evidence="2">Belongs to the ARR-like family.</text>
</comment>
<feature type="domain" description="Response regulatory" evidence="9">
    <location>
        <begin position="35"/>
        <end position="153"/>
    </location>
</feature>
<sequence length="679" mass="74876">MGSATKGDDSLSSSSSDQALSSKGWERFLPKRALRVLLVEEDISTRQIVKDLLHGCGYEVNCAVDGLEAWDMLVESNQVFDLVLADAMIAVAPGTDLLSKIALNDAHRDIPVIMMSAHDSLDMVFKCLMKGAKDFLVKPLRKNELRNLWQHVWRRNHAAGGSGRHGNAQGRKRKASRNISFGDTSNDNFSVSSDRNDTGAVKDENCSQEKESCPNLDCNQGVHQKGSSFVHATTERADNFLCSEEGAGCSSTLERGDVSKKSSKAYDFFAHKKADFAMEKVPCEANQVPEILSSNNQCLMPSALELTLKHTSSTCNAGNDLTSKQGVRQSDCSAFSKYMSRPSLPKESCIVRSDSLPDHKSTNQCDLRGNCPHLSEACRSSFDICINSSDRLMMPIHCMSSTLHFPKATYFQHEKQSGREGGMMPSFCDESSRQVQDIALSTLWAPSLSSSTALPVAKTPLVESSALGHVNESNVGSAWCSTGSDKEDLSSNTLKPGDSYYKDSECMVLNMCTNNRLQPSTKSLDGEGFRNSKGDASFPELPLSTNVSGRGSNDGSDRGSNVIEEHLTQTAINYDAAQDTYSLTGWPSNENGKVDMDSNSTHAYGECNTTDQRLLAYDYRSSFRAAALHKFREKRKMRCFEKKVRYQSRKKLAEQRPRVKGQFVRRALPDMTNEMNTQP</sequence>
<proteinExistence type="inferred from homology"/>
<keyword evidence="12" id="KW-1185">Reference proteome</keyword>
<dbReference type="PROSITE" id="PS51017">
    <property type="entry name" value="CCT"/>
    <property type="match status" value="1"/>
</dbReference>
<dbReference type="SMART" id="SM00448">
    <property type="entry name" value="REC"/>
    <property type="match status" value="1"/>
</dbReference>
<evidence type="ECO:0000256" key="3">
    <source>
        <dbReference type="ARBA" id="ARBA00023012"/>
    </source>
</evidence>
<evidence type="ECO:0000256" key="6">
    <source>
        <dbReference type="PROSITE-ProRule" id="PRU00169"/>
    </source>
</evidence>
<evidence type="ECO:0000313" key="12">
    <source>
        <dbReference type="Proteomes" id="UP000825935"/>
    </source>
</evidence>
<evidence type="ECO:0000256" key="5">
    <source>
        <dbReference type="ARBA" id="ARBA00023242"/>
    </source>
</evidence>
<feature type="region of interest" description="Disordered" evidence="8">
    <location>
        <begin position="159"/>
        <end position="201"/>
    </location>
</feature>
<feature type="compositionally biased region" description="Basic and acidic residues" evidence="8">
    <location>
        <begin position="524"/>
        <end position="533"/>
    </location>
</feature>
<dbReference type="Pfam" id="PF06203">
    <property type="entry name" value="CCT"/>
    <property type="match status" value="1"/>
</dbReference>
<dbReference type="AlphaFoldDB" id="A0A8T2UZA8"/>
<dbReference type="OrthoDB" id="60033at2759"/>
<dbReference type="GO" id="GO:0005634">
    <property type="term" value="C:nucleus"/>
    <property type="evidence" value="ECO:0007669"/>
    <property type="project" value="UniProtKB-SubCell"/>
</dbReference>
<evidence type="ECO:0000256" key="7">
    <source>
        <dbReference type="PROSITE-ProRule" id="PRU00357"/>
    </source>
</evidence>
<evidence type="ECO:0000256" key="1">
    <source>
        <dbReference type="ARBA" id="ARBA00004123"/>
    </source>
</evidence>